<evidence type="ECO:0000256" key="2">
    <source>
        <dbReference type="ARBA" id="ARBA00022679"/>
    </source>
</evidence>
<keyword evidence="2" id="KW-0808">Transferase</keyword>
<dbReference type="Gene3D" id="3.40.50.150">
    <property type="entry name" value="Vaccinia Virus protein VP39"/>
    <property type="match status" value="1"/>
</dbReference>
<name>A0A841R6J4_9SPIO</name>
<gene>
    <name evidence="4" type="ORF">HNR50_002497</name>
</gene>
<keyword evidence="3" id="KW-0949">S-adenosyl-L-methionine</keyword>
<dbReference type="RefSeq" id="WP_184747082.1">
    <property type="nucleotide sequence ID" value="NZ_JACHGJ010000004.1"/>
</dbReference>
<evidence type="ECO:0000256" key="3">
    <source>
        <dbReference type="ARBA" id="ARBA00022691"/>
    </source>
</evidence>
<dbReference type="InterPro" id="IPR002052">
    <property type="entry name" value="DNA_methylase_N6_adenine_CS"/>
</dbReference>
<dbReference type="PANTHER" id="PTHR33841:SF5">
    <property type="entry name" value="DNA METHYLASE (MODIFICATION METHYLASE) (METHYLTRANSFERASE)-RELATED"/>
    <property type="match status" value="1"/>
</dbReference>
<dbReference type="PANTHER" id="PTHR33841">
    <property type="entry name" value="DNA METHYLTRANSFERASE YEEA-RELATED"/>
    <property type="match status" value="1"/>
</dbReference>
<dbReference type="GO" id="GO:0003676">
    <property type="term" value="F:nucleic acid binding"/>
    <property type="evidence" value="ECO:0007669"/>
    <property type="project" value="InterPro"/>
</dbReference>
<evidence type="ECO:0000313" key="5">
    <source>
        <dbReference type="Proteomes" id="UP000587760"/>
    </source>
</evidence>
<dbReference type="SUPFAM" id="SSF53335">
    <property type="entry name" value="S-adenosyl-L-methionine-dependent methyltransferases"/>
    <property type="match status" value="1"/>
</dbReference>
<dbReference type="InterPro" id="IPR029063">
    <property type="entry name" value="SAM-dependent_MTases_sf"/>
</dbReference>
<dbReference type="GO" id="GO:0032259">
    <property type="term" value="P:methylation"/>
    <property type="evidence" value="ECO:0007669"/>
    <property type="project" value="UniProtKB-KW"/>
</dbReference>
<dbReference type="EMBL" id="JACHGJ010000004">
    <property type="protein sequence ID" value="MBB6480824.1"/>
    <property type="molecule type" value="Genomic_DNA"/>
</dbReference>
<evidence type="ECO:0000256" key="1">
    <source>
        <dbReference type="ARBA" id="ARBA00022603"/>
    </source>
</evidence>
<evidence type="ECO:0000313" key="4">
    <source>
        <dbReference type="EMBL" id="MBB6480824.1"/>
    </source>
</evidence>
<accession>A0A841R6J4</accession>
<keyword evidence="1" id="KW-0489">Methyltransferase</keyword>
<evidence type="ECO:0008006" key="6">
    <source>
        <dbReference type="Google" id="ProtNLM"/>
    </source>
</evidence>
<keyword evidence="5" id="KW-1185">Reference proteome</keyword>
<reference evidence="4 5" key="1">
    <citation type="submission" date="2020-08" db="EMBL/GenBank/DDBJ databases">
        <title>Genomic Encyclopedia of Type Strains, Phase IV (KMG-IV): sequencing the most valuable type-strain genomes for metagenomic binning, comparative biology and taxonomic classification.</title>
        <authorList>
            <person name="Goeker M."/>
        </authorList>
    </citation>
    <scope>NUCLEOTIDE SEQUENCE [LARGE SCALE GENOMIC DNA]</scope>
    <source>
        <strain evidence="4 5">DSM 2461</strain>
    </source>
</reference>
<dbReference type="Proteomes" id="UP000587760">
    <property type="component" value="Unassembled WGS sequence"/>
</dbReference>
<proteinExistence type="predicted"/>
<dbReference type="InterPro" id="IPR050953">
    <property type="entry name" value="N4_N6_ade-DNA_methylase"/>
</dbReference>
<dbReference type="AlphaFoldDB" id="A0A841R6J4"/>
<protein>
    <recommendedName>
        <fullName evidence="6">Site-specific DNA-methyltransferase (adenine-specific)</fullName>
    </recommendedName>
</protein>
<dbReference type="GO" id="GO:0009007">
    <property type="term" value="F:site-specific DNA-methyltransferase (adenine-specific) activity"/>
    <property type="evidence" value="ECO:0007669"/>
    <property type="project" value="UniProtKB-EC"/>
</dbReference>
<sequence length="508" mass="58048">MVSGERILSELEPIGAVFTPLLHAQKTIIDTGLYENWLHGASILDPTAGGGHFIEAFIKTAKEKGDRLTDQRLSRLCAVEMQSRFIEDFHRKMKREYKVDFPGDRFLQGDYLFTHHREEFDFLLGNPPWLNFCDLENGYKEKIKPLFIDSGLTGSKKDLLLGSSRIDLAALIVTEAIRKNLKTQGTAYFFLPLSLFLGEGAHKQFRFLLETGAFSLNYIDDYRDAPLFPGVATRYGFASFTKDRRTTYPVPYRRIRPNGTFRELNAAPLAGSGSPLIAGGMDDLKELPRIFIPPKSKPRQGLNTCGANSLFIFDEITGRNKNILTLKNKEREATLPEELIYPLIGSGQFNAKKHHRYVFLPYNLNGRALSETELAHYPEAECYLRENRSRLENRKGVLIGSAIKKGLWWSLLGVGPYSFAPWKVVWEAYGKREFHPRLFSSENKQPWQPNQALQAFIPFNEEREAKRVLKEMENSPIGEILKMQGMEGTCNWAQPGKMIRFFSFKDEI</sequence>
<dbReference type="PROSITE" id="PS00092">
    <property type="entry name" value="N6_MTASE"/>
    <property type="match status" value="1"/>
</dbReference>
<comment type="caution">
    <text evidence="4">The sequence shown here is derived from an EMBL/GenBank/DDBJ whole genome shotgun (WGS) entry which is preliminary data.</text>
</comment>
<organism evidence="4 5">
    <name type="scientific">Spirochaeta isovalerica</name>
    <dbReference type="NCBI Taxonomy" id="150"/>
    <lineage>
        <taxon>Bacteria</taxon>
        <taxon>Pseudomonadati</taxon>
        <taxon>Spirochaetota</taxon>
        <taxon>Spirochaetia</taxon>
        <taxon>Spirochaetales</taxon>
        <taxon>Spirochaetaceae</taxon>
        <taxon>Spirochaeta</taxon>
    </lineage>
</organism>